<keyword evidence="1" id="KW-0812">Transmembrane</keyword>
<comment type="caution">
    <text evidence="2">The sequence shown here is derived from an EMBL/GenBank/DDBJ whole genome shotgun (WGS) entry which is preliminary data.</text>
</comment>
<sequence length="343" mass="37910">MTLYFDPAWAALSTIGVANVFYGFIVLSITRFSPIILVPISASVACAVANGLCFYAFYNDNPIVDVAVASGFADMFWLIQEAGVLFYSYVVLNSLLIRRSRTVFMILFWTMILGICIIRMFILVGRIKIVATSDSDYQKFVNYLHVGYFILIASLECVSAFFLLREFAATRKASRDAALSGGLLNHLLRGTETRVASLALIGIARAITQVFCNATPPGQSTAAQVDLFVYTLECLFPMMFYIDILACRIKFANQCSLEMPHIRSPKFGGAVWDGSEVLSHHVSIRRCSNSSLAERQLIVKPPSSTADLLAEHGVVKTVEFMIFDEAASDSLGISHERTQSLQK</sequence>
<gene>
    <name evidence="2" type="ORF">SUNI508_07581</name>
</gene>
<evidence type="ECO:0000313" key="2">
    <source>
        <dbReference type="EMBL" id="KAK9418809.1"/>
    </source>
</evidence>
<keyword evidence="3" id="KW-1185">Reference proteome</keyword>
<organism evidence="2 3">
    <name type="scientific">Seiridium unicorne</name>
    <dbReference type="NCBI Taxonomy" id="138068"/>
    <lineage>
        <taxon>Eukaryota</taxon>
        <taxon>Fungi</taxon>
        <taxon>Dikarya</taxon>
        <taxon>Ascomycota</taxon>
        <taxon>Pezizomycotina</taxon>
        <taxon>Sordariomycetes</taxon>
        <taxon>Xylariomycetidae</taxon>
        <taxon>Amphisphaeriales</taxon>
        <taxon>Sporocadaceae</taxon>
        <taxon>Seiridium</taxon>
    </lineage>
</organism>
<feature type="transmembrane region" description="Helical" evidence="1">
    <location>
        <begin position="103"/>
        <end position="123"/>
    </location>
</feature>
<protein>
    <submittedName>
        <fullName evidence="2">Uncharacterized protein</fullName>
    </submittedName>
</protein>
<proteinExistence type="predicted"/>
<feature type="transmembrane region" description="Helical" evidence="1">
    <location>
        <begin position="143"/>
        <end position="164"/>
    </location>
</feature>
<dbReference type="EMBL" id="JARVKF010000342">
    <property type="protein sequence ID" value="KAK9418809.1"/>
    <property type="molecule type" value="Genomic_DNA"/>
</dbReference>
<name>A0ABR2UW65_9PEZI</name>
<accession>A0ABR2UW65</accession>
<feature type="transmembrane region" description="Helical" evidence="1">
    <location>
        <begin position="36"/>
        <end position="57"/>
    </location>
</feature>
<evidence type="ECO:0000256" key="1">
    <source>
        <dbReference type="SAM" id="Phobius"/>
    </source>
</evidence>
<feature type="transmembrane region" description="Helical" evidence="1">
    <location>
        <begin position="77"/>
        <end position="96"/>
    </location>
</feature>
<keyword evidence="1" id="KW-1133">Transmembrane helix</keyword>
<dbReference type="Proteomes" id="UP001408356">
    <property type="component" value="Unassembled WGS sequence"/>
</dbReference>
<evidence type="ECO:0000313" key="3">
    <source>
        <dbReference type="Proteomes" id="UP001408356"/>
    </source>
</evidence>
<reference evidence="2 3" key="1">
    <citation type="journal article" date="2024" name="J. Plant Pathol.">
        <title>Sequence and assembly of the genome of Seiridium unicorne, isolate CBS 538.82, causal agent of cypress canker disease.</title>
        <authorList>
            <person name="Scali E."/>
            <person name="Rocca G.D."/>
            <person name="Danti R."/>
            <person name="Garbelotto M."/>
            <person name="Barberini S."/>
            <person name="Baroncelli R."/>
            <person name="Emiliani G."/>
        </authorList>
    </citation>
    <scope>NUCLEOTIDE SEQUENCE [LARGE SCALE GENOMIC DNA]</scope>
    <source>
        <strain evidence="2 3">BM-138-508</strain>
    </source>
</reference>
<keyword evidence="1" id="KW-0472">Membrane</keyword>
<feature type="transmembrane region" description="Helical" evidence="1">
    <location>
        <begin position="6"/>
        <end position="29"/>
    </location>
</feature>